<keyword evidence="2" id="KW-1185">Reference proteome</keyword>
<name>A0ABW5YV34_9SPHI</name>
<reference evidence="2" key="1">
    <citation type="journal article" date="2019" name="Int. J. Syst. Evol. Microbiol.">
        <title>The Global Catalogue of Microorganisms (GCM) 10K type strain sequencing project: providing services to taxonomists for standard genome sequencing and annotation.</title>
        <authorList>
            <consortium name="The Broad Institute Genomics Platform"/>
            <consortium name="The Broad Institute Genome Sequencing Center for Infectious Disease"/>
            <person name="Wu L."/>
            <person name="Ma J."/>
        </authorList>
    </citation>
    <scope>NUCLEOTIDE SEQUENCE [LARGE SCALE GENOMIC DNA]</scope>
    <source>
        <strain evidence="2">KCTC 22209</strain>
    </source>
</reference>
<dbReference type="Proteomes" id="UP001597509">
    <property type="component" value="Unassembled WGS sequence"/>
</dbReference>
<sequence length="128" mass="14758">MSYFKEFLHDLKPEYSVMIEDDDKVCYAYLLIDNEIVGDVWLYNTMKSPVEAEWHSPDNLPFLNPIEFIKENIEPFDDETNININWNSENKVVAQIYISNRLIARLSEGDFPGGSSLVIKDGPLAKVI</sequence>
<comment type="caution">
    <text evidence="1">The sequence shown here is derived from an EMBL/GenBank/DDBJ whole genome shotgun (WGS) entry which is preliminary data.</text>
</comment>
<accession>A0ABW5YV34</accession>
<evidence type="ECO:0000313" key="2">
    <source>
        <dbReference type="Proteomes" id="UP001597509"/>
    </source>
</evidence>
<dbReference type="RefSeq" id="WP_380920320.1">
    <property type="nucleotide sequence ID" value="NZ_JBHUPE010000004.1"/>
</dbReference>
<dbReference type="EMBL" id="JBHUPE010000004">
    <property type="protein sequence ID" value="MFD2904384.1"/>
    <property type="molecule type" value="Genomic_DNA"/>
</dbReference>
<protein>
    <submittedName>
        <fullName evidence="1">Uncharacterized protein</fullName>
    </submittedName>
</protein>
<organism evidence="1 2">
    <name type="scientific">Sphingobacterium anhuiense</name>
    <dbReference type="NCBI Taxonomy" id="493780"/>
    <lineage>
        <taxon>Bacteria</taxon>
        <taxon>Pseudomonadati</taxon>
        <taxon>Bacteroidota</taxon>
        <taxon>Sphingobacteriia</taxon>
        <taxon>Sphingobacteriales</taxon>
        <taxon>Sphingobacteriaceae</taxon>
        <taxon>Sphingobacterium</taxon>
    </lineage>
</organism>
<evidence type="ECO:0000313" key="1">
    <source>
        <dbReference type="EMBL" id="MFD2904384.1"/>
    </source>
</evidence>
<proteinExistence type="predicted"/>
<gene>
    <name evidence="1" type="ORF">ACFS6I_10645</name>
</gene>